<keyword evidence="2" id="KW-1185">Reference proteome</keyword>
<dbReference type="KEGG" id="ebla:JGUZn3_00830"/>
<dbReference type="AlphaFoldDB" id="A0A7H1NNJ0"/>
<proteinExistence type="predicted"/>
<name>A0A7H1NNJ0_9PROT</name>
<sequence length="197" mass="21603">MFFPFLFSSKAKPFSPFLITLLAGGSLILGGCSSGSSKSFAPQCPHVEVLKNAADYYNHQSGSSDLSNLITRANIASLHGDCGYANEEKTAIATRLSLKMTIQQGPAAKSRTINIPYFVAVLHNGSIQNKYEYSQEITFPENISQISASTKLVKISLPISDTLNVEGYQIEVGFQLTEEQLNYNMTHILPPTFKPFQ</sequence>
<dbReference type="EMBL" id="CP060244">
    <property type="protein sequence ID" value="QNT77350.1"/>
    <property type="molecule type" value="Genomic_DNA"/>
</dbReference>
<evidence type="ECO:0000313" key="2">
    <source>
        <dbReference type="Proteomes" id="UP000516349"/>
    </source>
</evidence>
<gene>
    <name evidence="1" type="ORF">JGUZn3_00830</name>
</gene>
<reference evidence="1 2" key="1">
    <citation type="submission" date="2020-08" db="EMBL/GenBank/DDBJ databases">
        <title>Complete genome sequence of Entomobacter blattae G55GP.</title>
        <authorList>
            <person name="Poehlein A."/>
            <person name="Guzman J."/>
            <person name="Daniel R."/>
            <person name="Vilcinskas A."/>
        </authorList>
    </citation>
    <scope>NUCLEOTIDE SEQUENCE [LARGE SCALE GENOMIC DNA]</scope>
    <source>
        <strain evidence="1 2">G55GP</strain>
    </source>
</reference>
<organism evidence="1 2">
    <name type="scientific">Entomobacter blattae</name>
    <dbReference type="NCBI Taxonomy" id="2762277"/>
    <lineage>
        <taxon>Bacteria</taxon>
        <taxon>Pseudomonadati</taxon>
        <taxon>Pseudomonadota</taxon>
        <taxon>Alphaproteobacteria</taxon>
        <taxon>Acetobacterales</taxon>
        <taxon>Acetobacteraceae</taxon>
        <taxon>Entomobacter</taxon>
    </lineage>
</organism>
<evidence type="ECO:0000313" key="1">
    <source>
        <dbReference type="EMBL" id="QNT77350.1"/>
    </source>
</evidence>
<dbReference type="Proteomes" id="UP000516349">
    <property type="component" value="Chromosome"/>
</dbReference>
<dbReference type="RefSeq" id="WP_203413840.1">
    <property type="nucleotide sequence ID" value="NZ_CP060244.1"/>
</dbReference>
<protein>
    <submittedName>
        <fullName evidence="1">Uncharacterized protein</fullName>
    </submittedName>
</protein>
<accession>A0A7H1NNJ0</accession>